<organism evidence="2 3">
    <name type="scientific">Heterorhabditis bacteriophora</name>
    <name type="common">Entomopathogenic nematode worm</name>
    <dbReference type="NCBI Taxonomy" id="37862"/>
    <lineage>
        <taxon>Eukaryota</taxon>
        <taxon>Metazoa</taxon>
        <taxon>Ecdysozoa</taxon>
        <taxon>Nematoda</taxon>
        <taxon>Chromadorea</taxon>
        <taxon>Rhabditida</taxon>
        <taxon>Rhabditina</taxon>
        <taxon>Rhabditomorpha</taxon>
        <taxon>Strongyloidea</taxon>
        <taxon>Heterorhabditidae</taxon>
        <taxon>Heterorhabditis</taxon>
    </lineage>
</organism>
<protein>
    <submittedName>
        <fullName evidence="3">Uncharacterized protein</fullName>
    </submittedName>
</protein>
<evidence type="ECO:0000256" key="1">
    <source>
        <dbReference type="SAM" id="Phobius"/>
    </source>
</evidence>
<keyword evidence="2" id="KW-1185">Reference proteome</keyword>
<sequence length="43" mass="4806">MDRSPDISFCTPGAFFILSLLPAIFIIHSIFTLFSSLDTLFPL</sequence>
<dbReference type="AlphaFoldDB" id="A0A1I7WR98"/>
<feature type="transmembrane region" description="Helical" evidence="1">
    <location>
        <begin position="12"/>
        <end position="34"/>
    </location>
</feature>
<dbReference type="WBParaSite" id="Hba_07697">
    <property type="protein sequence ID" value="Hba_07697"/>
    <property type="gene ID" value="Hba_07697"/>
</dbReference>
<evidence type="ECO:0000313" key="2">
    <source>
        <dbReference type="Proteomes" id="UP000095283"/>
    </source>
</evidence>
<keyword evidence="1" id="KW-0812">Transmembrane</keyword>
<reference evidence="3" key="1">
    <citation type="submission" date="2016-11" db="UniProtKB">
        <authorList>
            <consortium name="WormBaseParasite"/>
        </authorList>
    </citation>
    <scope>IDENTIFICATION</scope>
</reference>
<keyword evidence="1" id="KW-1133">Transmembrane helix</keyword>
<evidence type="ECO:0000313" key="3">
    <source>
        <dbReference type="WBParaSite" id="Hba_07697"/>
    </source>
</evidence>
<accession>A0A1I7WR98</accession>
<keyword evidence="1" id="KW-0472">Membrane</keyword>
<proteinExistence type="predicted"/>
<name>A0A1I7WR98_HETBA</name>
<dbReference type="Proteomes" id="UP000095283">
    <property type="component" value="Unplaced"/>
</dbReference>